<sequence>MKQAKRQTSVSRRCAEANKSDTSRSARAGSRILPGYAGRSRRGFEGERSGFTSQDQVTERLQAPKTRARRGLSPGPHKSCRGAVRQGDGHKNSSEHTLFGAWEREAGKIIAILSAPGTAAFHMFGAPFQHDSL</sequence>
<protein>
    <submittedName>
        <fullName evidence="1">Uncharacterized protein</fullName>
    </submittedName>
</protein>
<gene>
    <name evidence="1" type="ORF">MRATA1EN3_LOCUS20478</name>
</gene>
<evidence type="ECO:0000313" key="2">
    <source>
        <dbReference type="Proteomes" id="UP001162501"/>
    </source>
</evidence>
<accession>A0ACB0F876</accession>
<dbReference type="EMBL" id="OX596117">
    <property type="protein sequence ID" value="CAI9709265.1"/>
    <property type="molecule type" value="Genomic_DNA"/>
</dbReference>
<proteinExistence type="predicted"/>
<reference evidence="1" key="1">
    <citation type="submission" date="2023-05" db="EMBL/GenBank/DDBJ databases">
        <authorList>
            <consortium name="ELIXIR-Norway"/>
        </authorList>
    </citation>
    <scope>NUCLEOTIDE SEQUENCE</scope>
</reference>
<organism evidence="1 2">
    <name type="scientific">Rangifer tarandus platyrhynchus</name>
    <name type="common">Svalbard reindeer</name>
    <dbReference type="NCBI Taxonomy" id="3082113"/>
    <lineage>
        <taxon>Eukaryota</taxon>
        <taxon>Metazoa</taxon>
        <taxon>Chordata</taxon>
        <taxon>Craniata</taxon>
        <taxon>Vertebrata</taxon>
        <taxon>Euteleostomi</taxon>
        <taxon>Mammalia</taxon>
        <taxon>Eutheria</taxon>
        <taxon>Laurasiatheria</taxon>
        <taxon>Artiodactyla</taxon>
        <taxon>Ruminantia</taxon>
        <taxon>Pecora</taxon>
        <taxon>Cervidae</taxon>
        <taxon>Odocoileinae</taxon>
        <taxon>Rangifer</taxon>
    </lineage>
</organism>
<dbReference type="Proteomes" id="UP001162501">
    <property type="component" value="Chromosome 33"/>
</dbReference>
<name>A0ACB0F876_RANTA</name>
<evidence type="ECO:0000313" key="1">
    <source>
        <dbReference type="EMBL" id="CAI9709265.1"/>
    </source>
</evidence>